<evidence type="ECO:0000313" key="2">
    <source>
        <dbReference type="Proteomes" id="UP000005239"/>
    </source>
</evidence>
<reference evidence="1" key="2">
    <citation type="submission" date="2022-06" db="UniProtKB">
        <authorList>
            <consortium name="EnsemblMetazoa"/>
        </authorList>
    </citation>
    <scope>IDENTIFICATION</scope>
    <source>
        <strain evidence="1">PS312</strain>
    </source>
</reference>
<dbReference type="Proteomes" id="UP000005239">
    <property type="component" value="Unassembled WGS sequence"/>
</dbReference>
<dbReference type="PANTHER" id="PTHR23021:SF11">
    <property type="entry name" value="SERPENTINE RECEPTOR, CLASS T"/>
    <property type="match status" value="1"/>
</dbReference>
<dbReference type="EnsemblMetazoa" id="PPA42463.1">
    <property type="protein sequence ID" value="PPA42463.1"/>
    <property type="gene ID" value="WBGene00280832"/>
</dbReference>
<keyword evidence="2" id="KW-1185">Reference proteome</keyword>
<dbReference type="InterPro" id="IPR019425">
    <property type="entry name" value="7TM_GPCR_serpentine_rcpt_Srt"/>
</dbReference>
<dbReference type="Pfam" id="PF10321">
    <property type="entry name" value="7TM_GPCR_Srt"/>
    <property type="match status" value="1"/>
</dbReference>
<name>A0A2A6D356_PRIPA</name>
<accession>A0A8R1Z0D9</accession>
<dbReference type="AlphaFoldDB" id="A0A2A6D356"/>
<sequence length="170" mass="19247">MIACATCYGLYFAFLTPPILTNSDFNAMFYDPFIGDVPTDVYVNWPHTVNNLLIVLTSAVLYIILIVVLITKQGAMSSEVGRMRMTTNGPSVLIRHSNQNSTLQRSLPDFYTGITDLRLQYRCFASIHIYELFSDVKVPYSVRPYMLADFSWNATIYISAAQQNNQGTFD</sequence>
<organism evidence="1 2">
    <name type="scientific">Pristionchus pacificus</name>
    <name type="common">Parasitic nematode worm</name>
    <dbReference type="NCBI Taxonomy" id="54126"/>
    <lineage>
        <taxon>Eukaryota</taxon>
        <taxon>Metazoa</taxon>
        <taxon>Ecdysozoa</taxon>
        <taxon>Nematoda</taxon>
        <taxon>Chromadorea</taxon>
        <taxon>Rhabditida</taxon>
        <taxon>Rhabditina</taxon>
        <taxon>Diplogasteromorpha</taxon>
        <taxon>Diplogasteroidea</taxon>
        <taxon>Neodiplogasteridae</taxon>
        <taxon>Pristionchus</taxon>
    </lineage>
</organism>
<proteinExistence type="predicted"/>
<evidence type="ECO:0000313" key="1">
    <source>
        <dbReference type="EnsemblMetazoa" id="PPA42463.1"/>
    </source>
</evidence>
<accession>A0A2A6D356</accession>
<reference evidence="2" key="1">
    <citation type="journal article" date="2008" name="Nat. Genet.">
        <title>The Pristionchus pacificus genome provides a unique perspective on nematode lifestyle and parasitism.</title>
        <authorList>
            <person name="Dieterich C."/>
            <person name="Clifton S.W."/>
            <person name="Schuster L.N."/>
            <person name="Chinwalla A."/>
            <person name="Delehaunty K."/>
            <person name="Dinkelacker I."/>
            <person name="Fulton L."/>
            <person name="Fulton R."/>
            <person name="Godfrey J."/>
            <person name="Minx P."/>
            <person name="Mitreva M."/>
            <person name="Roeseler W."/>
            <person name="Tian H."/>
            <person name="Witte H."/>
            <person name="Yang S.P."/>
            <person name="Wilson R.K."/>
            <person name="Sommer R.J."/>
        </authorList>
    </citation>
    <scope>NUCLEOTIDE SEQUENCE [LARGE SCALE GENOMIC DNA]</scope>
    <source>
        <strain evidence="2">PS312</strain>
    </source>
</reference>
<gene>
    <name evidence="1" type="primary">WBGene00280832</name>
</gene>
<protein>
    <submittedName>
        <fullName evidence="1">G protein-coupled receptor</fullName>
    </submittedName>
</protein>
<dbReference type="PANTHER" id="PTHR23021">
    <property type="entry name" value="SERPENTINE RECEPTOR, CLASS T"/>
    <property type="match status" value="1"/>
</dbReference>